<feature type="transmembrane region" description="Helical" evidence="2">
    <location>
        <begin position="290"/>
        <end position="314"/>
    </location>
</feature>
<name>A0AAQ1GMA1_9BURK</name>
<feature type="region of interest" description="Disordered" evidence="1">
    <location>
        <begin position="537"/>
        <end position="579"/>
    </location>
</feature>
<keyword evidence="2" id="KW-0812">Transmembrane</keyword>
<keyword evidence="2" id="KW-1133">Transmembrane helix</keyword>
<evidence type="ECO:0000313" key="4">
    <source>
        <dbReference type="Proteomes" id="UP000183529"/>
    </source>
</evidence>
<keyword evidence="2" id="KW-0472">Membrane</keyword>
<proteinExistence type="predicted"/>
<gene>
    <name evidence="3" type="ORF">SAMN05216550_12268</name>
</gene>
<dbReference type="AlphaFoldDB" id="A0AAQ1GMA1"/>
<dbReference type="Proteomes" id="UP000183529">
    <property type="component" value="Unassembled WGS sequence"/>
</dbReference>
<sequence length="579" mass="63563">MTPQKLLTWFGEFAKANPTFVASVSILTLGGIPLLAYALHIDQLPDFSLTDLTGALIATFITEVFVGVLLAVYLVAAGFAARWSVRSFYPLASYWSAANPARLVEQIEQTGIVDYLMKGRFIIGATVICSIVWSGVIVPVVVDWHAAGRASFVNWTFYAASLLCAIALTLADWRKRQRKQLHPWPKFALGGAMLLTWSVWLGWRIYAPGPVPPVTAQPAAATASAAAHDPSSGDWLTLAIHRLSSFNPLYCVAAIAAVAIAIYILTRWFKEIKTLFQRLVSDQEMRLRNAKIFTTALFGFAMVLPVLFLWAIVVNGKTELQTYVAVAGCVMLAMLNWLSFAAHRTTVRLLTMAGALFFCVAFVPLLMQNPTFYPQMVVRMLGLGNIYASSVTLSSQQCATLRPYGVDCEAKKDESITMTNVNILNRLGNSVLMELMVDDTQVCGLEGSASRQLPSSDAHGEIRLRELTLCHGVPQQQQRDTGCDSLLMERLRYPTHLDPAHLTCVHLSVPKDQLVGFTPDGARTYLHGYSHYVDAIKRPAPVPTPAPQPKPAPKPHPHPHPAPRPCDCLTRGPETTPAN</sequence>
<reference evidence="3 4" key="1">
    <citation type="submission" date="2016-10" db="EMBL/GenBank/DDBJ databases">
        <authorList>
            <person name="Varghese N."/>
            <person name="Submissions S."/>
        </authorList>
    </citation>
    <scope>NUCLEOTIDE SEQUENCE [LARGE SCALE GENOMIC DNA]</scope>
    <source>
        <strain evidence="3 4">LMG 22274</strain>
    </source>
</reference>
<comment type="caution">
    <text evidence="3">The sequence shown here is derived from an EMBL/GenBank/DDBJ whole genome shotgun (WGS) entry which is preliminary data.</text>
</comment>
<feature type="transmembrane region" description="Helical" evidence="2">
    <location>
        <begin position="20"/>
        <end position="40"/>
    </location>
</feature>
<protein>
    <submittedName>
        <fullName evidence="3">Uncharacterized protein</fullName>
    </submittedName>
</protein>
<organism evidence="3 4">
    <name type="scientific">Paraburkholderia tropica</name>
    <dbReference type="NCBI Taxonomy" id="92647"/>
    <lineage>
        <taxon>Bacteria</taxon>
        <taxon>Pseudomonadati</taxon>
        <taxon>Pseudomonadota</taxon>
        <taxon>Betaproteobacteria</taxon>
        <taxon>Burkholderiales</taxon>
        <taxon>Burkholderiaceae</taxon>
        <taxon>Paraburkholderia</taxon>
    </lineage>
</organism>
<dbReference type="EMBL" id="FNZM01000022">
    <property type="protein sequence ID" value="SEK12601.1"/>
    <property type="molecule type" value="Genomic_DNA"/>
</dbReference>
<evidence type="ECO:0000256" key="2">
    <source>
        <dbReference type="SAM" id="Phobius"/>
    </source>
</evidence>
<evidence type="ECO:0000313" key="3">
    <source>
        <dbReference type="EMBL" id="SEK12601.1"/>
    </source>
</evidence>
<feature type="transmembrane region" description="Helical" evidence="2">
    <location>
        <begin position="347"/>
        <end position="367"/>
    </location>
</feature>
<feature type="transmembrane region" description="Helical" evidence="2">
    <location>
        <begin position="183"/>
        <end position="203"/>
    </location>
</feature>
<feature type="transmembrane region" description="Helical" evidence="2">
    <location>
        <begin position="320"/>
        <end position="340"/>
    </location>
</feature>
<feature type="transmembrane region" description="Helical" evidence="2">
    <location>
        <begin position="152"/>
        <end position="171"/>
    </location>
</feature>
<feature type="compositionally biased region" description="Pro residues" evidence="1">
    <location>
        <begin position="540"/>
        <end position="552"/>
    </location>
</feature>
<feature type="transmembrane region" description="Helical" evidence="2">
    <location>
        <begin position="121"/>
        <end position="140"/>
    </location>
</feature>
<evidence type="ECO:0000256" key="1">
    <source>
        <dbReference type="SAM" id="MobiDB-lite"/>
    </source>
</evidence>
<accession>A0AAQ1GMA1</accession>
<feature type="transmembrane region" description="Helical" evidence="2">
    <location>
        <begin position="247"/>
        <end position="269"/>
    </location>
</feature>
<feature type="transmembrane region" description="Helical" evidence="2">
    <location>
        <begin position="52"/>
        <end position="76"/>
    </location>
</feature>
<dbReference type="RefSeq" id="WP_074986927.1">
    <property type="nucleotide sequence ID" value="NZ_CADFGN010000001.1"/>
</dbReference>